<protein>
    <submittedName>
        <fullName evidence="2">Uncharacterized protein</fullName>
    </submittedName>
</protein>
<feature type="region of interest" description="Disordered" evidence="1">
    <location>
        <begin position="191"/>
        <end position="220"/>
    </location>
</feature>
<sequence length="220" mass="24556">MRTGDLESLTQLLGLSSVECPPPYRSLSIDYDKKRHAFEMTFIETRGPHDEAVTHISYESIAHFYQGSQPHEDEVTPHVASPFARDIVRVVQGTSRAQSPRRTVPQPQRNTRRSNRSWPSGSRSVLLPNLLGLWLEDMPHPYAKMLARDVQLRHAAGLPLKRLTLTKYRGFGKRFVADMKATGTRVVSRGEAVGSDEACGSDYDSGTWSDGSRDGDSDSD</sequence>
<evidence type="ECO:0000313" key="3">
    <source>
        <dbReference type="Proteomes" id="UP000305067"/>
    </source>
</evidence>
<dbReference type="AlphaFoldDB" id="A0A5C3QRZ0"/>
<organism evidence="2 3">
    <name type="scientific">Pterulicium gracile</name>
    <dbReference type="NCBI Taxonomy" id="1884261"/>
    <lineage>
        <taxon>Eukaryota</taxon>
        <taxon>Fungi</taxon>
        <taxon>Dikarya</taxon>
        <taxon>Basidiomycota</taxon>
        <taxon>Agaricomycotina</taxon>
        <taxon>Agaricomycetes</taxon>
        <taxon>Agaricomycetidae</taxon>
        <taxon>Agaricales</taxon>
        <taxon>Pleurotineae</taxon>
        <taxon>Pterulaceae</taxon>
        <taxon>Pterulicium</taxon>
    </lineage>
</organism>
<name>A0A5C3QRZ0_9AGAR</name>
<evidence type="ECO:0000256" key="1">
    <source>
        <dbReference type="SAM" id="MobiDB-lite"/>
    </source>
</evidence>
<reference evidence="2 3" key="1">
    <citation type="journal article" date="2019" name="Nat. Ecol. Evol.">
        <title>Megaphylogeny resolves global patterns of mushroom evolution.</title>
        <authorList>
            <person name="Varga T."/>
            <person name="Krizsan K."/>
            <person name="Foldi C."/>
            <person name="Dima B."/>
            <person name="Sanchez-Garcia M."/>
            <person name="Sanchez-Ramirez S."/>
            <person name="Szollosi G.J."/>
            <person name="Szarkandi J.G."/>
            <person name="Papp V."/>
            <person name="Albert L."/>
            <person name="Andreopoulos W."/>
            <person name="Angelini C."/>
            <person name="Antonin V."/>
            <person name="Barry K.W."/>
            <person name="Bougher N.L."/>
            <person name="Buchanan P."/>
            <person name="Buyck B."/>
            <person name="Bense V."/>
            <person name="Catcheside P."/>
            <person name="Chovatia M."/>
            <person name="Cooper J."/>
            <person name="Damon W."/>
            <person name="Desjardin D."/>
            <person name="Finy P."/>
            <person name="Geml J."/>
            <person name="Haridas S."/>
            <person name="Hughes K."/>
            <person name="Justo A."/>
            <person name="Karasinski D."/>
            <person name="Kautmanova I."/>
            <person name="Kiss B."/>
            <person name="Kocsube S."/>
            <person name="Kotiranta H."/>
            <person name="LaButti K.M."/>
            <person name="Lechner B.E."/>
            <person name="Liimatainen K."/>
            <person name="Lipzen A."/>
            <person name="Lukacs Z."/>
            <person name="Mihaltcheva S."/>
            <person name="Morgado L.N."/>
            <person name="Niskanen T."/>
            <person name="Noordeloos M.E."/>
            <person name="Ohm R.A."/>
            <person name="Ortiz-Santana B."/>
            <person name="Ovrebo C."/>
            <person name="Racz N."/>
            <person name="Riley R."/>
            <person name="Savchenko A."/>
            <person name="Shiryaev A."/>
            <person name="Soop K."/>
            <person name="Spirin V."/>
            <person name="Szebenyi C."/>
            <person name="Tomsovsky M."/>
            <person name="Tulloss R.E."/>
            <person name="Uehling J."/>
            <person name="Grigoriev I.V."/>
            <person name="Vagvolgyi C."/>
            <person name="Papp T."/>
            <person name="Martin F.M."/>
            <person name="Miettinen O."/>
            <person name="Hibbett D.S."/>
            <person name="Nagy L.G."/>
        </authorList>
    </citation>
    <scope>NUCLEOTIDE SEQUENCE [LARGE SCALE GENOMIC DNA]</scope>
    <source>
        <strain evidence="2 3">CBS 309.79</strain>
    </source>
</reference>
<accession>A0A5C3QRZ0</accession>
<dbReference type="Proteomes" id="UP000305067">
    <property type="component" value="Unassembled WGS sequence"/>
</dbReference>
<proteinExistence type="predicted"/>
<feature type="compositionally biased region" description="Polar residues" evidence="1">
    <location>
        <begin position="93"/>
        <end position="109"/>
    </location>
</feature>
<dbReference type="EMBL" id="ML178820">
    <property type="protein sequence ID" value="TFL03600.1"/>
    <property type="molecule type" value="Genomic_DNA"/>
</dbReference>
<gene>
    <name evidence="2" type="ORF">BDV98DRAFT_391200</name>
</gene>
<evidence type="ECO:0000313" key="2">
    <source>
        <dbReference type="EMBL" id="TFL03600.1"/>
    </source>
</evidence>
<feature type="compositionally biased region" description="Basic and acidic residues" evidence="1">
    <location>
        <begin position="211"/>
        <end position="220"/>
    </location>
</feature>
<feature type="region of interest" description="Disordered" evidence="1">
    <location>
        <begin position="93"/>
        <end position="121"/>
    </location>
</feature>
<keyword evidence="3" id="KW-1185">Reference proteome</keyword>